<feature type="compositionally biased region" description="Acidic residues" evidence="6">
    <location>
        <begin position="275"/>
        <end position="286"/>
    </location>
</feature>
<reference evidence="8" key="1">
    <citation type="submission" date="2022-01" db="EMBL/GenBank/DDBJ databases">
        <title>Comparative genomics reveals a dynamic genome evolution in the ectomycorrhizal milk-cap (Lactarius) mushrooms.</title>
        <authorList>
            <consortium name="DOE Joint Genome Institute"/>
            <person name="Lebreton A."/>
            <person name="Tang N."/>
            <person name="Kuo A."/>
            <person name="LaButti K."/>
            <person name="Drula E."/>
            <person name="Barry K."/>
            <person name="Clum A."/>
            <person name="Lipzen A."/>
            <person name="Mousain D."/>
            <person name="Ng V."/>
            <person name="Wang R."/>
            <person name="Wang X."/>
            <person name="Dai Y."/>
            <person name="Henrissat B."/>
            <person name="Grigoriev I.V."/>
            <person name="Guerin-Laguette A."/>
            <person name="Yu F."/>
            <person name="Martin F.M."/>
        </authorList>
    </citation>
    <scope>NUCLEOTIDE SEQUENCE</scope>
    <source>
        <strain evidence="8">QP</strain>
    </source>
</reference>
<evidence type="ECO:0000256" key="2">
    <source>
        <dbReference type="ARBA" id="ARBA00009368"/>
    </source>
</evidence>
<keyword evidence="4" id="KW-0804">Transcription</keyword>
<comment type="subcellular location">
    <subcellularLocation>
        <location evidence="1">Nucleus</location>
    </subcellularLocation>
</comment>
<evidence type="ECO:0000256" key="6">
    <source>
        <dbReference type="SAM" id="MobiDB-lite"/>
    </source>
</evidence>
<dbReference type="GO" id="GO:0051123">
    <property type="term" value="P:RNA polymerase II preinitiation complex assembly"/>
    <property type="evidence" value="ECO:0007669"/>
    <property type="project" value="TreeGrafter"/>
</dbReference>
<feature type="region of interest" description="Disordered" evidence="6">
    <location>
        <begin position="272"/>
        <end position="366"/>
    </location>
</feature>
<comment type="caution">
    <text evidence="8">The sequence shown here is derived from an EMBL/GenBank/DDBJ whole genome shotgun (WGS) entry which is preliminary data.</text>
</comment>
<keyword evidence="5" id="KW-0539">Nucleus</keyword>
<dbReference type="CDD" id="cd08047">
    <property type="entry name" value="TAF7"/>
    <property type="match status" value="1"/>
</dbReference>
<protein>
    <submittedName>
        <fullName evidence="8">TAFII55 protein conserved region-domain-containing protein</fullName>
    </submittedName>
</protein>
<sequence>MEDDLIVVDDLDSNVQDSAGPSKIAGTQGAQVATGRPQRAATLRARRQSSPSYSDSGDVTPARPMRSSAKGKAAPKLKLKLSEKTAALAPGMSFLGPYDRELDSDEEELSFEEQFILRVPAGEDCQKLREMVAAREISPDVWFKFKDSRRALFHIGDNMYSAKLVDLPCIIEAQKTIDNKRMFKVADICQMLLVEQRITSEEVVNNHKSINIDDFIWPHGITPPLHHVRKRRFRRRVNRRTIESVEQEVERLLEQDAMADDVKYEVLDNVNPDLSDSEFIEPDDPLEPQTPGAHSEHGDGGTPGGGGDGDDSSDGEGADGDIDEELAAELDRELEGDEDDEDDEDESEDEDEEDEDEDDETQQARQLLNEEIADLEFAVRKKEAEVASTGNPLIRKRFEDALKKLRADLEVKMGQKDEIIEMARLRKAGEPEPDEGEAADDAEGDDIAEPGEEDVVDGEDTAPPPLGIDIPAVVLNGVDGAQLPPPDGDLFGPEDEMDVE</sequence>
<name>A0AAD4LQE4_9AGAM</name>
<feature type="region of interest" description="Disordered" evidence="6">
    <location>
        <begin position="1"/>
        <end position="75"/>
    </location>
</feature>
<accession>A0AAD4LQE4</accession>
<organism evidence="8 9">
    <name type="scientific">Lactarius akahatsu</name>
    <dbReference type="NCBI Taxonomy" id="416441"/>
    <lineage>
        <taxon>Eukaryota</taxon>
        <taxon>Fungi</taxon>
        <taxon>Dikarya</taxon>
        <taxon>Basidiomycota</taxon>
        <taxon>Agaricomycotina</taxon>
        <taxon>Agaricomycetes</taxon>
        <taxon>Russulales</taxon>
        <taxon>Russulaceae</taxon>
        <taxon>Lactarius</taxon>
    </lineage>
</organism>
<feature type="domain" description="TAFII55 protein conserved region" evidence="7">
    <location>
        <begin position="111"/>
        <end position="261"/>
    </location>
</feature>
<evidence type="ECO:0000313" key="8">
    <source>
        <dbReference type="EMBL" id="KAH8995367.1"/>
    </source>
</evidence>
<dbReference type="EMBL" id="JAKELL010000012">
    <property type="protein sequence ID" value="KAH8995367.1"/>
    <property type="molecule type" value="Genomic_DNA"/>
</dbReference>
<evidence type="ECO:0000256" key="3">
    <source>
        <dbReference type="ARBA" id="ARBA00023015"/>
    </source>
</evidence>
<evidence type="ECO:0000256" key="5">
    <source>
        <dbReference type="ARBA" id="ARBA00023242"/>
    </source>
</evidence>
<feature type="region of interest" description="Disordered" evidence="6">
    <location>
        <begin position="424"/>
        <end position="500"/>
    </location>
</feature>
<dbReference type="GO" id="GO:0016251">
    <property type="term" value="F:RNA polymerase II general transcription initiation factor activity"/>
    <property type="evidence" value="ECO:0007669"/>
    <property type="project" value="TreeGrafter"/>
</dbReference>
<proteinExistence type="inferred from homology"/>
<evidence type="ECO:0000259" key="7">
    <source>
        <dbReference type="SMART" id="SM01370"/>
    </source>
</evidence>
<dbReference type="GO" id="GO:0005669">
    <property type="term" value="C:transcription factor TFIID complex"/>
    <property type="evidence" value="ECO:0007669"/>
    <property type="project" value="InterPro"/>
</dbReference>
<keyword evidence="3" id="KW-0805">Transcription regulation</keyword>
<evidence type="ECO:0000256" key="1">
    <source>
        <dbReference type="ARBA" id="ARBA00004123"/>
    </source>
</evidence>
<dbReference type="Pfam" id="PF04658">
    <property type="entry name" value="TAFII55_N"/>
    <property type="match status" value="1"/>
</dbReference>
<feature type="compositionally biased region" description="Polar residues" evidence="6">
    <location>
        <begin position="48"/>
        <end position="57"/>
    </location>
</feature>
<feature type="compositionally biased region" description="Acidic residues" evidence="6">
    <location>
        <begin position="1"/>
        <end position="12"/>
    </location>
</feature>
<comment type="similarity">
    <text evidence="2">Belongs to the TAF7 family.</text>
</comment>
<evidence type="ECO:0000313" key="9">
    <source>
        <dbReference type="Proteomes" id="UP001201163"/>
    </source>
</evidence>
<feature type="compositionally biased region" description="Acidic residues" evidence="6">
    <location>
        <begin position="431"/>
        <end position="460"/>
    </location>
</feature>
<dbReference type="AlphaFoldDB" id="A0AAD4LQE4"/>
<dbReference type="InterPro" id="IPR037817">
    <property type="entry name" value="TAF7"/>
</dbReference>
<feature type="compositionally biased region" description="Acidic residues" evidence="6">
    <location>
        <begin position="308"/>
        <end position="361"/>
    </location>
</feature>
<dbReference type="InterPro" id="IPR006751">
    <property type="entry name" value="TAFII55_prot_cons_reg"/>
</dbReference>
<evidence type="ECO:0000256" key="4">
    <source>
        <dbReference type="ARBA" id="ARBA00023163"/>
    </source>
</evidence>
<dbReference type="Proteomes" id="UP001201163">
    <property type="component" value="Unassembled WGS sequence"/>
</dbReference>
<dbReference type="SMART" id="SM01370">
    <property type="entry name" value="TAFII55_N"/>
    <property type="match status" value="1"/>
</dbReference>
<dbReference type="PANTHER" id="PTHR12228:SF0">
    <property type="entry name" value="TATA-BOX BINDING PROTEIN ASSOCIATED FACTOR 7"/>
    <property type="match status" value="1"/>
</dbReference>
<dbReference type="PANTHER" id="PTHR12228">
    <property type="entry name" value="TRANSCRIPTION INITIATION FACTOR TFIID 55 KD SUBUNIT-RELATED"/>
    <property type="match status" value="1"/>
</dbReference>
<keyword evidence="9" id="KW-1185">Reference proteome</keyword>
<gene>
    <name evidence="8" type="ORF">EDB92DRAFT_1846531</name>
</gene>